<evidence type="ECO:0000256" key="1">
    <source>
        <dbReference type="ARBA" id="ARBA00022679"/>
    </source>
</evidence>
<gene>
    <name evidence="4" type="ORF">I6H47_07930</name>
</gene>
<dbReference type="EMBL" id="CP065989">
    <property type="protein sequence ID" value="QQB15824.1"/>
    <property type="molecule type" value="Genomic_DNA"/>
</dbReference>
<dbReference type="AlphaFoldDB" id="A0A7T4A1Y8"/>
<dbReference type="GO" id="GO:0016747">
    <property type="term" value="F:acyltransferase activity, transferring groups other than amino-acyl groups"/>
    <property type="evidence" value="ECO:0007669"/>
    <property type="project" value="InterPro"/>
</dbReference>
<name>A0A7T4A1Y8_9MICO</name>
<reference evidence="4 5" key="1">
    <citation type="submission" date="2020-12" db="EMBL/GenBank/DDBJ databases">
        <title>FDA dAtabase for Regulatory Grade micrObial Sequences (FDA-ARGOS): Supporting development and validation of Infectious Disease Dx tests.</title>
        <authorList>
            <person name="Sproer C."/>
            <person name="Gronow S."/>
            <person name="Severitt S."/>
            <person name="Schroder I."/>
            <person name="Tallon L."/>
            <person name="Sadzewicz L."/>
            <person name="Zhao X."/>
            <person name="Boylan J."/>
            <person name="Ott S."/>
            <person name="Bowen H."/>
            <person name="Vavikolanu K."/>
            <person name="Mehta A."/>
            <person name="Aluvathingal J."/>
            <person name="Nadendla S."/>
            <person name="Lowell S."/>
            <person name="Myers T."/>
            <person name="Yan Y."/>
            <person name="Sichtig H."/>
        </authorList>
    </citation>
    <scope>NUCLEOTIDE SEQUENCE [LARGE SCALE GENOMIC DNA]</scope>
    <source>
        <strain evidence="4 5">FDAARGOS_990</strain>
    </source>
</reference>
<accession>A0A7T4A1Y8</accession>
<dbReference type="InterPro" id="IPR050832">
    <property type="entry name" value="Bact_Acetyltransf"/>
</dbReference>
<protein>
    <submittedName>
        <fullName evidence="4">GNAT family N-acetyltransferase</fullName>
    </submittedName>
</protein>
<evidence type="ECO:0000256" key="2">
    <source>
        <dbReference type="ARBA" id="ARBA00023315"/>
    </source>
</evidence>
<feature type="domain" description="N-acetyltransferase" evidence="3">
    <location>
        <begin position="4"/>
        <end position="175"/>
    </location>
</feature>
<dbReference type="CDD" id="cd04301">
    <property type="entry name" value="NAT_SF"/>
    <property type="match status" value="1"/>
</dbReference>
<dbReference type="SUPFAM" id="SSF55729">
    <property type="entry name" value="Acyl-CoA N-acyltransferases (Nat)"/>
    <property type="match status" value="1"/>
</dbReference>
<dbReference type="Pfam" id="PF00583">
    <property type="entry name" value="Acetyltransf_1"/>
    <property type="match status" value="1"/>
</dbReference>
<dbReference type="Gene3D" id="3.40.630.30">
    <property type="match status" value="1"/>
</dbReference>
<organism evidence="4 5">
    <name type="scientific">Brevibacterium casei</name>
    <dbReference type="NCBI Taxonomy" id="33889"/>
    <lineage>
        <taxon>Bacteria</taxon>
        <taxon>Bacillati</taxon>
        <taxon>Actinomycetota</taxon>
        <taxon>Actinomycetes</taxon>
        <taxon>Micrococcales</taxon>
        <taxon>Brevibacteriaceae</taxon>
        <taxon>Brevibacterium</taxon>
    </lineage>
</organism>
<dbReference type="PROSITE" id="PS51186">
    <property type="entry name" value="GNAT"/>
    <property type="match status" value="1"/>
</dbReference>
<sequence length="177" mass="19376">MSEPIVRPAHLDDAPRLGEIHVAAWRAAYPGIMSAEFLAGLDPADFAANWVQALSTPDNRVRNFVVEAAGRVLGFGGVSAPRDPAEVLDRLPTTDRLGQLAHINLDPAAFGTGVASVLFQRLEDELRADGFVRAYLMVAEGNERAMRFYAKHGWQRTDVTHTYGAPPLPERVFIAEL</sequence>
<dbReference type="InterPro" id="IPR000182">
    <property type="entry name" value="GNAT_dom"/>
</dbReference>
<evidence type="ECO:0000259" key="3">
    <source>
        <dbReference type="PROSITE" id="PS51186"/>
    </source>
</evidence>
<dbReference type="Proteomes" id="UP000595374">
    <property type="component" value="Chromosome"/>
</dbReference>
<dbReference type="RefSeq" id="WP_198500749.1">
    <property type="nucleotide sequence ID" value="NZ_CP065989.1"/>
</dbReference>
<dbReference type="PANTHER" id="PTHR43877">
    <property type="entry name" value="AMINOALKYLPHOSPHONATE N-ACETYLTRANSFERASE-RELATED-RELATED"/>
    <property type="match status" value="1"/>
</dbReference>
<evidence type="ECO:0000313" key="4">
    <source>
        <dbReference type="EMBL" id="QQB15824.1"/>
    </source>
</evidence>
<keyword evidence="2" id="KW-0012">Acyltransferase</keyword>
<proteinExistence type="predicted"/>
<dbReference type="InterPro" id="IPR016181">
    <property type="entry name" value="Acyl_CoA_acyltransferase"/>
</dbReference>
<keyword evidence="1 4" id="KW-0808">Transferase</keyword>
<evidence type="ECO:0000313" key="5">
    <source>
        <dbReference type="Proteomes" id="UP000595374"/>
    </source>
</evidence>